<reference evidence="2 3" key="1">
    <citation type="submission" date="2024-01" db="EMBL/GenBank/DDBJ databases">
        <title>Genome assemblies of Stephania.</title>
        <authorList>
            <person name="Yang L."/>
        </authorList>
    </citation>
    <scope>NUCLEOTIDE SEQUENCE [LARGE SCALE GENOMIC DNA]</scope>
    <source>
        <strain evidence="2">JXDWG</strain>
        <tissue evidence="2">Leaf</tissue>
    </source>
</reference>
<keyword evidence="1" id="KW-0812">Transmembrane</keyword>
<evidence type="ECO:0000313" key="2">
    <source>
        <dbReference type="EMBL" id="KAK9159323.1"/>
    </source>
</evidence>
<name>A0AAP0PWU4_9MAGN</name>
<keyword evidence="1" id="KW-0472">Membrane</keyword>
<evidence type="ECO:0000256" key="1">
    <source>
        <dbReference type="SAM" id="Phobius"/>
    </source>
</evidence>
<keyword evidence="1" id="KW-1133">Transmembrane helix</keyword>
<sequence>MFVLMSNILKIVIFSELLSFVICLLVIVLNFFGLYKFLSFVVDALSIPLHFNAKAAEKRDLVIQLMHQRFSFRFLRLLFFILKTIFCFEIC</sequence>
<keyword evidence="3" id="KW-1185">Reference proteome</keyword>
<evidence type="ECO:0000313" key="3">
    <source>
        <dbReference type="Proteomes" id="UP001419268"/>
    </source>
</evidence>
<feature type="transmembrane region" description="Helical" evidence="1">
    <location>
        <begin position="12"/>
        <end position="35"/>
    </location>
</feature>
<dbReference type="Proteomes" id="UP001419268">
    <property type="component" value="Unassembled WGS sequence"/>
</dbReference>
<proteinExistence type="predicted"/>
<gene>
    <name evidence="2" type="ORF">Scep_005897</name>
</gene>
<accession>A0AAP0PWU4</accession>
<organism evidence="2 3">
    <name type="scientific">Stephania cephalantha</name>
    <dbReference type="NCBI Taxonomy" id="152367"/>
    <lineage>
        <taxon>Eukaryota</taxon>
        <taxon>Viridiplantae</taxon>
        <taxon>Streptophyta</taxon>
        <taxon>Embryophyta</taxon>
        <taxon>Tracheophyta</taxon>
        <taxon>Spermatophyta</taxon>
        <taxon>Magnoliopsida</taxon>
        <taxon>Ranunculales</taxon>
        <taxon>Menispermaceae</taxon>
        <taxon>Menispermoideae</taxon>
        <taxon>Cissampelideae</taxon>
        <taxon>Stephania</taxon>
    </lineage>
</organism>
<comment type="caution">
    <text evidence="2">The sequence shown here is derived from an EMBL/GenBank/DDBJ whole genome shotgun (WGS) entry which is preliminary data.</text>
</comment>
<protein>
    <submittedName>
        <fullName evidence="2">Uncharacterized protein</fullName>
    </submittedName>
</protein>
<dbReference type="AlphaFoldDB" id="A0AAP0PWU4"/>
<dbReference type="EMBL" id="JBBNAG010000002">
    <property type="protein sequence ID" value="KAK9159323.1"/>
    <property type="molecule type" value="Genomic_DNA"/>
</dbReference>